<keyword evidence="4" id="KW-1185">Reference proteome</keyword>
<dbReference type="AlphaFoldDB" id="A0AAV6XIX0"/>
<evidence type="ECO:0000313" key="4">
    <source>
        <dbReference type="Proteomes" id="UP000826271"/>
    </source>
</evidence>
<dbReference type="GO" id="GO:0080142">
    <property type="term" value="P:regulation of salicylic acid biosynthetic process"/>
    <property type="evidence" value="ECO:0007669"/>
    <property type="project" value="TreeGrafter"/>
</dbReference>
<dbReference type="InterPro" id="IPR012416">
    <property type="entry name" value="CBP60"/>
</dbReference>
<reference evidence="3" key="1">
    <citation type="submission" date="2019-10" db="EMBL/GenBank/DDBJ databases">
        <authorList>
            <person name="Zhang R."/>
            <person name="Pan Y."/>
            <person name="Wang J."/>
            <person name="Ma R."/>
            <person name="Yu S."/>
        </authorList>
    </citation>
    <scope>NUCLEOTIDE SEQUENCE</scope>
    <source>
        <strain evidence="3">LA-IB0</strain>
        <tissue evidence="3">Leaf</tissue>
    </source>
</reference>
<evidence type="ECO:0000259" key="1">
    <source>
        <dbReference type="Pfam" id="PF07887"/>
    </source>
</evidence>
<sequence length="299" mass="33898">MICTNTLNINSFFSLIKHGHLTTSARTSMKLVFRNGISRTILTGEEIKGENNAPIEVALVDDSTGNIVDVGRESSLIVEIVLVNGEFDASEGDDWTVEGNIVPEMEGKKPLLPGNICVKLQRGVGVVDNIKLSHHMSRLKPRMFRLGARAFHTFDCARVKEGKTNPFTVKDYRNKYKRKHANPSPSDEVWRLVNIGKEGAIHKRLKSQNIFTVQDFLIRLRNNHEELKSAIVQLSGKKWEDLVSNAKACTGMYCYINRQKNTGVVFNIIIRGLYSENQYFTSTMLSENHKAYFIQTKFF</sequence>
<accession>A0AAV6XIX0</accession>
<feature type="domain" description="Calmodulin binding protein central" evidence="2">
    <location>
        <begin position="185"/>
        <end position="249"/>
    </location>
</feature>
<protein>
    <submittedName>
        <fullName evidence="3">Uncharacterized protein</fullName>
    </submittedName>
</protein>
<dbReference type="GO" id="GO:0005516">
    <property type="term" value="F:calmodulin binding"/>
    <property type="evidence" value="ECO:0007669"/>
    <property type="project" value="InterPro"/>
</dbReference>
<dbReference type="GO" id="GO:0003700">
    <property type="term" value="F:DNA-binding transcription factor activity"/>
    <property type="evidence" value="ECO:0007669"/>
    <property type="project" value="TreeGrafter"/>
</dbReference>
<organism evidence="3 4">
    <name type="scientific">Buddleja alternifolia</name>
    <dbReference type="NCBI Taxonomy" id="168488"/>
    <lineage>
        <taxon>Eukaryota</taxon>
        <taxon>Viridiplantae</taxon>
        <taxon>Streptophyta</taxon>
        <taxon>Embryophyta</taxon>
        <taxon>Tracheophyta</taxon>
        <taxon>Spermatophyta</taxon>
        <taxon>Magnoliopsida</taxon>
        <taxon>eudicotyledons</taxon>
        <taxon>Gunneridae</taxon>
        <taxon>Pentapetalae</taxon>
        <taxon>asterids</taxon>
        <taxon>lamiids</taxon>
        <taxon>Lamiales</taxon>
        <taxon>Scrophulariaceae</taxon>
        <taxon>Buddlejeae</taxon>
        <taxon>Buddleja</taxon>
    </lineage>
</organism>
<dbReference type="GO" id="GO:0005634">
    <property type="term" value="C:nucleus"/>
    <property type="evidence" value="ECO:0007669"/>
    <property type="project" value="TreeGrafter"/>
</dbReference>
<feature type="domain" description="Calmodulin binding protein-like N-terminal" evidence="1">
    <location>
        <begin position="29"/>
        <end position="171"/>
    </location>
</feature>
<dbReference type="PANTHER" id="PTHR31713">
    <property type="entry name" value="OS02G0177800 PROTEIN"/>
    <property type="match status" value="1"/>
</dbReference>
<dbReference type="Proteomes" id="UP000826271">
    <property type="component" value="Unassembled WGS sequence"/>
</dbReference>
<proteinExistence type="predicted"/>
<comment type="caution">
    <text evidence="3">The sequence shown here is derived from an EMBL/GenBank/DDBJ whole genome shotgun (WGS) entry which is preliminary data.</text>
</comment>
<evidence type="ECO:0000313" key="3">
    <source>
        <dbReference type="EMBL" id="KAG8379005.1"/>
    </source>
</evidence>
<dbReference type="InterPro" id="IPR046830">
    <property type="entry name" value="Calmod_bind_M"/>
</dbReference>
<name>A0AAV6XIX0_9LAMI</name>
<evidence type="ECO:0000259" key="2">
    <source>
        <dbReference type="Pfam" id="PF20451"/>
    </source>
</evidence>
<dbReference type="PANTHER" id="PTHR31713:SF41">
    <property type="entry name" value="CALMODULIN-BINDING PROTEIN 60 A-LIKE"/>
    <property type="match status" value="1"/>
</dbReference>
<gene>
    <name evidence="3" type="ORF">BUALT_Bualt07G0043300</name>
</gene>
<dbReference type="GO" id="GO:0043565">
    <property type="term" value="F:sequence-specific DNA binding"/>
    <property type="evidence" value="ECO:0007669"/>
    <property type="project" value="TreeGrafter"/>
</dbReference>
<dbReference type="Pfam" id="PF07887">
    <property type="entry name" value="Calmodulin_bind"/>
    <property type="match status" value="1"/>
</dbReference>
<dbReference type="InterPro" id="IPR046831">
    <property type="entry name" value="Calmodulin_bind_N"/>
</dbReference>
<dbReference type="Pfam" id="PF20451">
    <property type="entry name" value="Calmod_bind_M"/>
    <property type="match status" value="1"/>
</dbReference>
<dbReference type="EMBL" id="WHWC01000007">
    <property type="protein sequence ID" value="KAG8379005.1"/>
    <property type="molecule type" value="Genomic_DNA"/>
</dbReference>